<sequence length="306" mass="35538">MEIRFLTAERTGYDTGVFPAKALKVGFGWQVGDGKRVRIGLDRERVVRDLWIPNNFAWDSDRVHELPITPNDRMDRVIWFHNDHRCYTTKWAYSWLLLKKMEFGPNRLFWRGGDRHSALKKCPKALAILALCRLDGQLLDNDYKRCIDWLEDAMQVLDKKAFEDLIMILWKGWNGCNNAIFRGKDEDARVIWERAKMLGDDFRIHNLTIKPILLLTPSPQKWEKPPIDFVNVNVDAVLVDNKTRFGVVICDCDDFILGGSEGYKGGHMSTEWAELFALIEGITLARSFNFNTVIFESDCVNFVNRF</sequence>
<gene>
    <name evidence="2" type="ORF">Goshw_021777</name>
</gene>
<reference evidence="2 3" key="1">
    <citation type="journal article" date="2019" name="Genome Biol. Evol.">
        <title>Insights into the evolution of the New World diploid cottons (Gossypium, subgenus Houzingenia) based on genome sequencing.</title>
        <authorList>
            <person name="Grover C.E."/>
            <person name="Arick M.A. 2nd"/>
            <person name="Thrash A."/>
            <person name="Conover J.L."/>
            <person name="Sanders W.S."/>
            <person name="Peterson D.G."/>
            <person name="Frelichowski J.E."/>
            <person name="Scheffler J.A."/>
            <person name="Scheffler B.E."/>
            <person name="Wendel J.F."/>
        </authorList>
    </citation>
    <scope>NUCLEOTIDE SEQUENCE [LARGE SCALE GENOMIC DNA]</scope>
    <source>
        <strain evidence="2">1</strain>
        <tissue evidence="2">Leaf</tissue>
    </source>
</reference>
<evidence type="ECO:0000313" key="3">
    <source>
        <dbReference type="Proteomes" id="UP000593576"/>
    </source>
</evidence>
<dbReference type="EMBL" id="JABFAF010000006">
    <property type="protein sequence ID" value="MBA0858110.1"/>
    <property type="molecule type" value="Genomic_DNA"/>
</dbReference>
<dbReference type="Proteomes" id="UP000593576">
    <property type="component" value="Unassembled WGS sequence"/>
</dbReference>
<protein>
    <recommendedName>
        <fullName evidence="1">RNase H type-1 domain-containing protein</fullName>
    </recommendedName>
</protein>
<dbReference type="InterPro" id="IPR052929">
    <property type="entry name" value="RNase_H-like_EbsB-rel"/>
</dbReference>
<evidence type="ECO:0000259" key="1">
    <source>
        <dbReference type="Pfam" id="PF13456"/>
    </source>
</evidence>
<accession>A0A7J9LH88</accession>
<keyword evidence="3" id="KW-1185">Reference proteome</keyword>
<dbReference type="GO" id="GO:0004523">
    <property type="term" value="F:RNA-DNA hybrid ribonuclease activity"/>
    <property type="evidence" value="ECO:0007669"/>
    <property type="project" value="InterPro"/>
</dbReference>
<dbReference type="PANTHER" id="PTHR47074:SF48">
    <property type="entry name" value="POLYNUCLEOTIDYL TRANSFERASE, RIBONUCLEASE H-LIKE SUPERFAMILY PROTEIN"/>
    <property type="match status" value="1"/>
</dbReference>
<comment type="caution">
    <text evidence="2">The sequence shown here is derived from an EMBL/GenBank/DDBJ whole genome shotgun (WGS) entry which is preliminary data.</text>
</comment>
<feature type="domain" description="RNase H type-1" evidence="1">
    <location>
        <begin position="233"/>
        <end position="303"/>
    </location>
</feature>
<dbReference type="OrthoDB" id="10399788at2759"/>
<dbReference type="PANTHER" id="PTHR47074">
    <property type="entry name" value="BNAC02G40300D PROTEIN"/>
    <property type="match status" value="1"/>
</dbReference>
<dbReference type="AlphaFoldDB" id="A0A7J9LH88"/>
<proteinExistence type="predicted"/>
<dbReference type="Pfam" id="PF13456">
    <property type="entry name" value="RVT_3"/>
    <property type="match status" value="1"/>
</dbReference>
<organism evidence="2 3">
    <name type="scientific">Gossypium schwendimanii</name>
    <name type="common">Cotton</name>
    <dbReference type="NCBI Taxonomy" id="34291"/>
    <lineage>
        <taxon>Eukaryota</taxon>
        <taxon>Viridiplantae</taxon>
        <taxon>Streptophyta</taxon>
        <taxon>Embryophyta</taxon>
        <taxon>Tracheophyta</taxon>
        <taxon>Spermatophyta</taxon>
        <taxon>Magnoliopsida</taxon>
        <taxon>eudicotyledons</taxon>
        <taxon>Gunneridae</taxon>
        <taxon>Pentapetalae</taxon>
        <taxon>rosids</taxon>
        <taxon>malvids</taxon>
        <taxon>Malvales</taxon>
        <taxon>Malvaceae</taxon>
        <taxon>Malvoideae</taxon>
        <taxon>Gossypium</taxon>
    </lineage>
</organism>
<dbReference type="GO" id="GO:0003676">
    <property type="term" value="F:nucleic acid binding"/>
    <property type="evidence" value="ECO:0007669"/>
    <property type="project" value="InterPro"/>
</dbReference>
<dbReference type="InterPro" id="IPR002156">
    <property type="entry name" value="RNaseH_domain"/>
</dbReference>
<evidence type="ECO:0000313" key="2">
    <source>
        <dbReference type="EMBL" id="MBA0858110.1"/>
    </source>
</evidence>
<name>A0A7J9LH88_GOSSC</name>